<name>A0A9E8NB15_9BACT</name>
<feature type="domain" description="YdhG-like" evidence="1">
    <location>
        <begin position="19"/>
        <end position="132"/>
    </location>
</feature>
<dbReference type="AlphaFoldDB" id="A0A9E8NB15"/>
<protein>
    <submittedName>
        <fullName evidence="2">DUF1801 domain-containing protein</fullName>
    </submittedName>
</protein>
<gene>
    <name evidence="2" type="ORF">ON006_05075</name>
</gene>
<dbReference type="RefSeq" id="WP_244819557.1">
    <property type="nucleotide sequence ID" value="NZ_CP112998.1"/>
</dbReference>
<dbReference type="KEGG" id="dpf:ON006_05075"/>
<evidence type="ECO:0000313" key="2">
    <source>
        <dbReference type="EMBL" id="WAC13330.1"/>
    </source>
</evidence>
<organism evidence="2 3">
    <name type="scientific">Dyadobacter pollutisoli</name>
    <dbReference type="NCBI Taxonomy" id="2910158"/>
    <lineage>
        <taxon>Bacteria</taxon>
        <taxon>Pseudomonadati</taxon>
        <taxon>Bacteroidota</taxon>
        <taxon>Cytophagia</taxon>
        <taxon>Cytophagales</taxon>
        <taxon>Spirosomataceae</taxon>
        <taxon>Dyadobacter</taxon>
    </lineage>
</organism>
<sequence length="148" mass="16980">MTIPLKQFIDALPADRQLAFARLRDCAVNSVPEGFLESFSENSLNYMVPHSLYPSGYHCNSALPLPFVSITSQKNVITLHHMGLYADPDLHSWFTSQYVKQVPKELDMGKGCTRFKKPDLIPYELISDLMSKTSVLEWIALYERRIKR</sequence>
<accession>A0A9E8NB15</accession>
<dbReference type="Pfam" id="PF08818">
    <property type="entry name" value="DUF1801"/>
    <property type="match status" value="1"/>
</dbReference>
<reference evidence="2" key="1">
    <citation type="submission" date="2022-11" db="EMBL/GenBank/DDBJ databases">
        <title>Dyadobacter pollutisoli sp. nov., isolated from plastic dumped soil.</title>
        <authorList>
            <person name="Kim J.M."/>
            <person name="Kim K.R."/>
            <person name="Lee J.K."/>
            <person name="Hao L."/>
            <person name="Jeon C.O."/>
        </authorList>
    </citation>
    <scope>NUCLEOTIDE SEQUENCE</scope>
    <source>
        <strain evidence="2">U1</strain>
    </source>
</reference>
<evidence type="ECO:0000259" key="1">
    <source>
        <dbReference type="Pfam" id="PF08818"/>
    </source>
</evidence>
<proteinExistence type="predicted"/>
<dbReference type="InterPro" id="IPR014922">
    <property type="entry name" value="YdhG-like"/>
</dbReference>
<dbReference type="EMBL" id="CP112998">
    <property type="protein sequence ID" value="WAC13330.1"/>
    <property type="molecule type" value="Genomic_DNA"/>
</dbReference>
<dbReference type="Proteomes" id="UP001164653">
    <property type="component" value="Chromosome"/>
</dbReference>
<evidence type="ECO:0000313" key="3">
    <source>
        <dbReference type="Proteomes" id="UP001164653"/>
    </source>
</evidence>
<keyword evidence="3" id="KW-1185">Reference proteome</keyword>